<evidence type="ECO:0000259" key="1">
    <source>
        <dbReference type="Pfam" id="PF13439"/>
    </source>
</evidence>
<dbReference type="Pfam" id="PF13692">
    <property type="entry name" value="Glyco_trans_1_4"/>
    <property type="match status" value="1"/>
</dbReference>
<dbReference type="SUPFAM" id="SSF53756">
    <property type="entry name" value="UDP-Glycosyltransferase/glycogen phosphorylase"/>
    <property type="match status" value="1"/>
</dbReference>
<dbReference type="PANTHER" id="PTHR12526">
    <property type="entry name" value="GLYCOSYLTRANSFERASE"/>
    <property type="match status" value="1"/>
</dbReference>
<feature type="domain" description="Glycosyltransferase subfamily 4-like N-terminal" evidence="1">
    <location>
        <begin position="42"/>
        <end position="162"/>
    </location>
</feature>
<dbReference type="PANTHER" id="PTHR12526:SF630">
    <property type="entry name" value="GLYCOSYLTRANSFERASE"/>
    <property type="match status" value="1"/>
</dbReference>
<dbReference type="Pfam" id="PF13439">
    <property type="entry name" value="Glyco_transf_4"/>
    <property type="match status" value="1"/>
</dbReference>
<accession>A0A3B1BSF2</accession>
<dbReference type="Gene3D" id="3.40.50.2000">
    <property type="entry name" value="Glycogen Phosphorylase B"/>
    <property type="match status" value="2"/>
</dbReference>
<gene>
    <name evidence="2" type="ORF">MNBD_NITROSPINAE01-1485</name>
</gene>
<dbReference type="InterPro" id="IPR028098">
    <property type="entry name" value="Glyco_trans_4-like_N"/>
</dbReference>
<dbReference type="EMBL" id="UOGC01000003">
    <property type="protein sequence ID" value="VAX15123.1"/>
    <property type="molecule type" value="Genomic_DNA"/>
</dbReference>
<name>A0A3B1BSF2_9ZZZZ</name>
<proteinExistence type="predicted"/>
<dbReference type="AlphaFoldDB" id="A0A3B1BSF2"/>
<dbReference type="CDD" id="cd03801">
    <property type="entry name" value="GT4_PimA-like"/>
    <property type="match status" value="1"/>
</dbReference>
<organism evidence="2">
    <name type="scientific">hydrothermal vent metagenome</name>
    <dbReference type="NCBI Taxonomy" id="652676"/>
    <lineage>
        <taxon>unclassified sequences</taxon>
        <taxon>metagenomes</taxon>
        <taxon>ecological metagenomes</taxon>
    </lineage>
</organism>
<reference evidence="2" key="1">
    <citation type="submission" date="2018-06" db="EMBL/GenBank/DDBJ databases">
        <authorList>
            <person name="Zhirakovskaya E."/>
        </authorList>
    </citation>
    <scope>NUCLEOTIDE SEQUENCE</scope>
</reference>
<evidence type="ECO:0000313" key="2">
    <source>
        <dbReference type="EMBL" id="VAX15123.1"/>
    </source>
</evidence>
<sequence>MPLHGENSVSSRLSILTFNWHEPYICLLAKTNHHFDVAEPLVRTLPRRWNEAVRPKPQNVRIVSVDEAQSALANKKYDLVLCHNPQDIKAVARFGVPVILLFHNKLATELAIGGNSVKRNKYLADIKPLLERADVLVFVSESKRADWGFDDGVVIKHGVDPNDFYSYSGSECKILRVGNLIRERNMMLGADIQTEIARGFEISVIGNNQSIKNSKPAQSFENLKSLYGSHRVYLNVTLAPYEDGYNLSMLEAMATGAPVVSYGHPNTPIEDGVSGFCSFDVELLRDKINELLQNETLALKTGERGKEMVLVEFSLSKFLEKWNGVFKKVAGRSINNKMEPA</sequence>
<protein>
    <recommendedName>
        <fullName evidence="1">Glycosyltransferase subfamily 4-like N-terminal domain-containing protein</fullName>
    </recommendedName>
</protein>